<feature type="domain" description="ArsA/GET3 Anion-transporting ATPase-like" evidence="3">
    <location>
        <begin position="8"/>
        <end position="271"/>
    </location>
</feature>
<dbReference type="KEGG" id="samy:DB32_003401"/>
<proteinExistence type="predicted"/>
<evidence type="ECO:0000256" key="1">
    <source>
        <dbReference type="ARBA" id="ARBA00052296"/>
    </source>
</evidence>
<evidence type="ECO:0000313" key="4">
    <source>
        <dbReference type="EMBL" id="AKF06252.1"/>
    </source>
</evidence>
<dbReference type="Proteomes" id="UP000034883">
    <property type="component" value="Chromosome"/>
</dbReference>
<sequence>MIPSRETRLLVCVGPGGVGKTTVAAALAVRAASEGRRVFLLTIDPARRLADALSISLEDEASEVRVDGPGRLDAAMLDTRASWDAFVARVAHDDETRARIQHNRVYQAFSRTLARSHAYVAMERLHHVLAARDADGRARWDLVVLDTPPTRSALDVLDAPSSLTRFVDERVVGALLGGGAPGAAVAKRVLGWIMGERLAGELATFLATFAPLRAGFAARASEVHAQLIARSTSFALVAAPLAAHLGDAAFLAGDLARRGIALDVLVVNRAFHVAPDGRAREGELDESHALAVLASAPGGSAREARLVLDEARRTERRAQSEDARAGVAARELARETRAARTITLPRLPREPVTPAALRALLDAARDLSADAAAVR</sequence>
<dbReference type="AlphaFoldDB" id="A0A0F6W3D5"/>
<keyword evidence="5" id="KW-1185">Reference proteome</keyword>
<comment type="catalytic activity">
    <reaction evidence="1">
        <text>arsenite(in) + ATP + H2O = arsenite(out) + ADP + phosphate + H(+)</text>
        <dbReference type="Rhea" id="RHEA:11348"/>
        <dbReference type="ChEBI" id="CHEBI:15377"/>
        <dbReference type="ChEBI" id="CHEBI:15378"/>
        <dbReference type="ChEBI" id="CHEBI:29242"/>
        <dbReference type="ChEBI" id="CHEBI:30616"/>
        <dbReference type="ChEBI" id="CHEBI:43474"/>
        <dbReference type="ChEBI" id="CHEBI:456216"/>
        <dbReference type="EC" id="7.3.2.7"/>
    </reaction>
</comment>
<name>A0A0F6W3D5_9BACT</name>
<dbReference type="PANTHER" id="PTHR10803">
    <property type="entry name" value="ARSENICAL PUMP-DRIVING ATPASE ARSENITE-TRANSLOCATING ATPASE"/>
    <property type="match status" value="1"/>
</dbReference>
<dbReference type="InterPro" id="IPR025723">
    <property type="entry name" value="ArsA/GET3_ATPase-like"/>
</dbReference>
<dbReference type="Pfam" id="PF02374">
    <property type="entry name" value="ArsA_ATPase"/>
    <property type="match status" value="1"/>
</dbReference>
<protein>
    <recommendedName>
        <fullName evidence="2">arsenite-transporting ATPase</fullName>
        <ecNumber evidence="2">7.3.2.7</ecNumber>
    </recommendedName>
</protein>
<dbReference type="EC" id="7.3.2.7" evidence="2"/>
<evidence type="ECO:0000256" key="2">
    <source>
        <dbReference type="ARBA" id="ARBA00066752"/>
    </source>
</evidence>
<dbReference type="InterPro" id="IPR027417">
    <property type="entry name" value="P-loop_NTPase"/>
</dbReference>
<evidence type="ECO:0000313" key="5">
    <source>
        <dbReference type="Proteomes" id="UP000034883"/>
    </source>
</evidence>
<dbReference type="EMBL" id="CP011125">
    <property type="protein sequence ID" value="AKF06252.1"/>
    <property type="molecule type" value="Genomic_DNA"/>
</dbReference>
<dbReference type="GO" id="GO:0005524">
    <property type="term" value="F:ATP binding"/>
    <property type="evidence" value="ECO:0007669"/>
    <property type="project" value="InterPro"/>
</dbReference>
<dbReference type="SUPFAM" id="SSF52540">
    <property type="entry name" value="P-loop containing nucleoside triphosphate hydrolases"/>
    <property type="match status" value="1"/>
</dbReference>
<dbReference type="STRING" id="927083.DB32_003401"/>
<dbReference type="Gene3D" id="3.40.50.300">
    <property type="entry name" value="P-loop containing nucleotide triphosphate hydrolases"/>
    <property type="match status" value="1"/>
</dbReference>
<accession>A0A0F6W3D5</accession>
<evidence type="ECO:0000259" key="3">
    <source>
        <dbReference type="Pfam" id="PF02374"/>
    </source>
</evidence>
<reference evidence="4 5" key="1">
    <citation type="submission" date="2015-03" db="EMBL/GenBank/DDBJ databases">
        <title>Genome assembly of Sandaracinus amylolyticus DSM 53668.</title>
        <authorList>
            <person name="Sharma G."/>
            <person name="Subramanian S."/>
        </authorList>
    </citation>
    <scope>NUCLEOTIDE SEQUENCE [LARGE SCALE GENOMIC DNA]</scope>
    <source>
        <strain evidence="4 5">DSM 53668</strain>
    </source>
</reference>
<dbReference type="GO" id="GO:0015446">
    <property type="term" value="F:ATPase-coupled arsenite transmembrane transporter activity"/>
    <property type="evidence" value="ECO:0007669"/>
    <property type="project" value="UniProtKB-EC"/>
</dbReference>
<organism evidence="4 5">
    <name type="scientific">Sandaracinus amylolyticus</name>
    <dbReference type="NCBI Taxonomy" id="927083"/>
    <lineage>
        <taxon>Bacteria</taxon>
        <taxon>Pseudomonadati</taxon>
        <taxon>Myxococcota</taxon>
        <taxon>Polyangia</taxon>
        <taxon>Polyangiales</taxon>
        <taxon>Sandaracinaceae</taxon>
        <taxon>Sandaracinus</taxon>
    </lineage>
</organism>
<dbReference type="InterPro" id="IPR016300">
    <property type="entry name" value="ATPase_ArsA/GET3"/>
</dbReference>
<dbReference type="OrthoDB" id="5490584at2"/>
<dbReference type="RefSeq" id="WP_053233442.1">
    <property type="nucleotide sequence ID" value="NZ_CP011125.1"/>
</dbReference>
<dbReference type="GO" id="GO:0016887">
    <property type="term" value="F:ATP hydrolysis activity"/>
    <property type="evidence" value="ECO:0007669"/>
    <property type="project" value="InterPro"/>
</dbReference>
<gene>
    <name evidence="4" type="ORF">DB32_003401</name>
</gene>
<dbReference type="PANTHER" id="PTHR10803:SF26">
    <property type="entry name" value="ANION TRANSPORTER ATPASE-RELATED"/>
    <property type="match status" value="1"/>
</dbReference>